<comment type="caution">
    <text evidence="2">The sequence shown here is derived from an EMBL/GenBank/DDBJ whole genome shotgun (WGS) entry which is preliminary data.</text>
</comment>
<sequence length="246" mass="26231">MGGGGGAWGAGSYLSPWGPVGVHSHVHQTGQYYQPLGSDGDQQQPISAMGPLGANLAAGALIRPLSRAGWDRALLPRTALRPGKSLDSSGEPPLQDPETQRARDHAALLYIDVVSVHALTAMKYAMEVEDLENRGWQEDTVAPRRDSGIAHWHGSLRRRALLALGRARCRQVRKAVVSAAWIGLVVGSDVRGLVRPVEAPSERLAAAEATGGALGLEAVSWDVPSEFGLQGLGQPFWCRESVEGPW</sequence>
<protein>
    <submittedName>
        <fullName evidence="2">Uncharacterized protein</fullName>
    </submittedName>
</protein>
<name>A0AAV7T6S5_PLEWA</name>
<proteinExistence type="predicted"/>
<reference evidence="2" key="1">
    <citation type="journal article" date="2022" name="bioRxiv">
        <title>Sequencing and chromosome-scale assembly of the giantPleurodeles waltlgenome.</title>
        <authorList>
            <person name="Brown T."/>
            <person name="Elewa A."/>
            <person name="Iarovenko S."/>
            <person name="Subramanian E."/>
            <person name="Araus A.J."/>
            <person name="Petzold A."/>
            <person name="Susuki M."/>
            <person name="Suzuki K.-i.T."/>
            <person name="Hayashi T."/>
            <person name="Toyoda A."/>
            <person name="Oliveira C."/>
            <person name="Osipova E."/>
            <person name="Leigh N.D."/>
            <person name="Simon A."/>
            <person name="Yun M.H."/>
        </authorList>
    </citation>
    <scope>NUCLEOTIDE SEQUENCE</scope>
    <source>
        <strain evidence="2">20211129_DDA</strain>
        <tissue evidence="2">Liver</tissue>
    </source>
</reference>
<accession>A0AAV7T6S5</accession>
<evidence type="ECO:0000313" key="3">
    <source>
        <dbReference type="Proteomes" id="UP001066276"/>
    </source>
</evidence>
<evidence type="ECO:0000313" key="2">
    <source>
        <dbReference type="EMBL" id="KAJ1172267.1"/>
    </source>
</evidence>
<dbReference type="EMBL" id="JANPWB010000007">
    <property type="protein sequence ID" value="KAJ1172267.1"/>
    <property type="molecule type" value="Genomic_DNA"/>
</dbReference>
<dbReference type="Proteomes" id="UP001066276">
    <property type="component" value="Chromosome 4_1"/>
</dbReference>
<dbReference type="AlphaFoldDB" id="A0AAV7T6S5"/>
<organism evidence="2 3">
    <name type="scientific">Pleurodeles waltl</name>
    <name type="common">Iberian ribbed newt</name>
    <dbReference type="NCBI Taxonomy" id="8319"/>
    <lineage>
        <taxon>Eukaryota</taxon>
        <taxon>Metazoa</taxon>
        <taxon>Chordata</taxon>
        <taxon>Craniata</taxon>
        <taxon>Vertebrata</taxon>
        <taxon>Euteleostomi</taxon>
        <taxon>Amphibia</taxon>
        <taxon>Batrachia</taxon>
        <taxon>Caudata</taxon>
        <taxon>Salamandroidea</taxon>
        <taxon>Salamandridae</taxon>
        <taxon>Pleurodelinae</taxon>
        <taxon>Pleurodeles</taxon>
    </lineage>
</organism>
<evidence type="ECO:0000256" key="1">
    <source>
        <dbReference type="SAM" id="MobiDB-lite"/>
    </source>
</evidence>
<keyword evidence="3" id="KW-1185">Reference proteome</keyword>
<feature type="region of interest" description="Disordered" evidence="1">
    <location>
        <begin position="81"/>
        <end position="101"/>
    </location>
</feature>
<gene>
    <name evidence="2" type="ORF">NDU88_004114</name>
</gene>